<protein>
    <recommendedName>
        <fullName evidence="3">Flavin reductase</fullName>
    </recommendedName>
</protein>
<dbReference type="RefSeq" id="WP_115532458.1">
    <property type="nucleotide sequence ID" value="NZ_QRGA01000003.1"/>
</dbReference>
<sequence>MSSSVEPPARALDQRTFDEWPPELRALFDGEALASKIGFTASLITCDAGGHLRTSLLGIGELYAPDATSLAFALWPSSRAARTLGSLARDTLHTTEFGHHGHKRAHAALTFVHEGAFHQVQLEVEPLPLAGSGTNEAGCGLALFIASIDVGEAQRVGYARLTGGIAFELSGPASEQQTVLARWERQIGELRQAADR</sequence>
<accession>A0A3D8K3I7</accession>
<dbReference type="AlphaFoldDB" id="A0A3D8K3I7"/>
<dbReference type="OrthoDB" id="6518717at2"/>
<reference evidence="1 2" key="1">
    <citation type="submission" date="2018-08" db="EMBL/GenBank/DDBJ databases">
        <title>Paraburkholderia sp. DHOM06 isolated from forest soil.</title>
        <authorList>
            <person name="Gao Z.-H."/>
            <person name="Qiu L.-H."/>
        </authorList>
    </citation>
    <scope>NUCLEOTIDE SEQUENCE [LARGE SCALE GENOMIC DNA]</scope>
    <source>
        <strain evidence="1 2">DHOM06</strain>
    </source>
</reference>
<keyword evidence="2" id="KW-1185">Reference proteome</keyword>
<evidence type="ECO:0000313" key="1">
    <source>
        <dbReference type="EMBL" id="RDU99789.1"/>
    </source>
</evidence>
<evidence type="ECO:0008006" key="3">
    <source>
        <dbReference type="Google" id="ProtNLM"/>
    </source>
</evidence>
<comment type="caution">
    <text evidence="1">The sequence shown here is derived from an EMBL/GenBank/DDBJ whole genome shotgun (WGS) entry which is preliminary data.</text>
</comment>
<dbReference type="Proteomes" id="UP000256838">
    <property type="component" value="Unassembled WGS sequence"/>
</dbReference>
<evidence type="ECO:0000313" key="2">
    <source>
        <dbReference type="Proteomes" id="UP000256838"/>
    </source>
</evidence>
<gene>
    <name evidence="1" type="ORF">DWV00_05080</name>
</gene>
<organism evidence="1 2">
    <name type="scientific">Trinickia dinghuensis</name>
    <dbReference type="NCBI Taxonomy" id="2291023"/>
    <lineage>
        <taxon>Bacteria</taxon>
        <taxon>Pseudomonadati</taxon>
        <taxon>Pseudomonadota</taxon>
        <taxon>Betaproteobacteria</taxon>
        <taxon>Burkholderiales</taxon>
        <taxon>Burkholderiaceae</taxon>
        <taxon>Trinickia</taxon>
    </lineage>
</organism>
<proteinExistence type="predicted"/>
<name>A0A3D8K3I7_9BURK</name>
<dbReference type="EMBL" id="QRGA01000003">
    <property type="protein sequence ID" value="RDU99789.1"/>
    <property type="molecule type" value="Genomic_DNA"/>
</dbReference>